<dbReference type="Proteomes" id="UP000784128">
    <property type="component" value="Unassembled WGS sequence"/>
</dbReference>
<evidence type="ECO:0000313" key="1">
    <source>
        <dbReference type="EMBL" id="MBT1072437.1"/>
    </source>
</evidence>
<dbReference type="EMBL" id="JAHDYS010000010">
    <property type="protein sequence ID" value="MBT1072437.1"/>
    <property type="molecule type" value="Genomic_DNA"/>
</dbReference>
<name>A0ABS5U9R6_9BACT</name>
<proteinExistence type="predicted"/>
<sequence>MSDPKIDVMTAKPGGECHIRVWCDECKRSDYATSGDKYLCVSCGKIMALDHEVGHDVFPHVRGDYQKLH</sequence>
<reference evidence="1 2" key="1">
    <citation type="submission" date="2021-05" db="EMBL/GenBank/DDBJ databases">
        <title>The draft genome of Geobacter chapellei DSM 13688.</title>
        <authorList>
            <person name="Xu Z."/>
            <person name="Masuda Y."/>
            <person name="Itoh H."/>
            <person name="Senoo K."/>
        </authorList>
    </citation>
    <scope>NUCLEOTIDE SEQUENCE [LARGE SCALE GENOMIC DNA]</scope>
    <source>
        <strain evidence="1 2">DSM 13688</strain>
    </source>
</reference>
<accession>A0ABS5U9R6</accession>
<protein>
    <submittedName>
        <fullName evidence="1">Uncharacterized protein</fullName>
    </submittedName>
</protein>
<gene>
    <name evidence="1" type="ORF">KJB30_11615</name>
</gene>
<comment type="caution">
    <text evidence="1">The sequence shown here is derived from an EMBL/GenBank/DDBJ whole genome shotgun (WGS) entry which is preliminary data.</text>
</comment>
<organism evidence="1 2">
    <name type="scientific">Pelotalea chapellei</name>
    <dbReference type="NCBI Taxonomy" id="44671"/>
    <lineage>
        <taxon>Bacteria</taxon>
        <taxon>Pseudomonadati</taxon>
        <taxon>Thermodesulfobacteriota</taxon>
        <taxon>Desulfuromonadia</taxon>
        <taxon>Geobacterales</taxon>
        <taxon>Geobacteraceae</taxon>
        <taxon>Pelotalea</taxon>
    </lineage>
</organism>
<evidence type="ECO:0000313" key="2">
    <source>
        <dbReference type="Proteomes" id="UP000784128"/>
    </source>
</evidence>
<dbReference type="RefSeq" id="WP_214299398.1">
    <property type="nucleotide sequence ID" value="NZ_JAHDYS010000010.1"/>
</dbReference>
<keyword evidence="2" id="KW-1185">Reference proteome</keyword>